<dbReference type="InterPro" id="IPR005490">
    <property type="entry name" value="LD_TPept_cat_dom"/>
</dbReference>
<comment type="pathway">
    <text evidence="1 9">Cell wall biogenesis; peptidoglycan biosynthesis.</text>
</comment>
<proteinExistence type="inferred from homology"/>
<feature type="active site" description="Nucleophile" evidence="9">
    <location>
        <position position="301"/>
    </location>
</feature>
<keyword evidence="4" id="KW-0808">Transferase</keyword>
<evidence type="ECO:0000256" key="5">
    <source>
        <dbReference type="ARBA" id="ARBA00022801"/>
    </source>
</evidence>
<comment type="similarity">
    <text evidence="2">Belongs to the YkuD family.</text>
</comment>
<keyword evidence="8 9" id="KW-0961">Cell wall biogenesis/degradation</keyword>
<dbReference type="InterPro" id="IPR050979">
    <property type="entry name" value="LD-transpeptidase"/>
</dbReference>
<dbReference type="SUPFAM" id="SSF54106">
    <property type="entry name" value="LysM domain"/>
    <property type="match status" value="1"/>
</dbReference>
<dbReference type="GO" id="GO:0018104">
    <property type="term" value="P:peptidoglycan-protein cross-linking"/>
    <property type="evidence" value="ECO:0007669"/>
    <property type="project" value="TreeGrafter"/>
</dbReference>
<dbReference type="eggNOG" id="COG1376">
    <property type="taxonomic scope" value="Bacteria"/>
</dbReference>
<keyword evidence="3" id="KW-0328">Glycosyltransferase</keyword>
<evidence type="ECO:0000256" key="2">
    <source>
        <dbReference type="ARBA" id="ARBA00005992"/>
    </source>
</evidence>
<dbReference type="Proteomes" id="UP000030652">
    <property type="component" value="Unassembled WGS sequence"/>
</dbReference>
<feature type="domain" description="LysM" evidence="11">
    <location>
        <begin position="153"/>
        <end position="196"/>
    </location>
</feature>
<dbReference type="GO" id="GO:0071972">
    <property type="term" value="F:peptidoglycan L,D-transpeptidase activity"/>
    <property type="evidence" value="ECO:0007669"/>
    <property type="project" value="TreeGrafter"/>
</dbReference>
<reference evidence="13 14" key="1">
    <citation type="submission" date="2014-10" db="EMBL/GenBank/DDBJ databases">
        <title>Draft genome of anammox bacterium scalindua brodae, obtained using differential coverage binning of sequence data from two enrichment reactors.</title>
        <authorList>
            <person name="Speth D.R."/>
            <person name="Russ L."/>
            <person name="Kartal B."/>
            <person name="Op den Camp H.J."/>
            <person name="Dutilh B.E."/>
            <person name="Jetten M.S."/>
        </authorList>
    </citation>
    <scope>NUCLEOTIDE SEQUENCE [LARGE SCALE GENOMIC DNA]</scope>
    <source>
        <strain evidence="13">RU1</strain>
    </source>
</reference>
<dbReference type="EMBL" id="JRYO01000093">
    <property type="protein sequence ID" value="KHE92753.1"/>
    <property type="molecule type" value="Genomic_DNA"/>
</dbReference>
<evidence type="ECO:0000256" key="10">
    <source>
        <dbReference type="SAM" id="MobiDB-lite"/>
    </source>
</evidence>
<evidence type="ECO:0000259" key="12">
    <source>
        <dbReference type="PROSITE" id="PS52029"/>
    </source>
</evidence>
<name>A0A0B0ENU5_9BACT</name>
<feature type="region of interest" description="Disordered" evidence="10">
    <location>
        <begin position="33"/>
        <end position="56"/>
    </location>
</feature>
<dbReference type="GO" id="GO:0016757">
    <property type="term" value="F:glycosyltransferase activity"/>
    <property type="evidence" value="ECO:0007669"/>
    <property type="project" value="UniProtKB-KW"/>
</dbReference>
<dbReference type="CDD" id="cd00118">
    <property type="entry name" value="LysM"/>
    <property type="match status" value="1"/>
</dbReference>
<gene>
    <name evidence="13" type="ORF">SCABRO_01481</name>
</gene>
<organism evidence="13 14">
    <name type="scientific">Candidatus Scalindua brodae</name>
    <dbReference type="NCBI Taxonomy" id="237368"/>
    <lineage>
        <taxon>Bacteria</taxon>
        <taxon>Pseudomonadati</taxon>
        <taxon>Planctomycetota</taxon>
        <taxon>Candidatus Brocadiia</taxon>
        <taxon>Candidatus Brocadiales</taxon>
        <taxon>Candidatus Scalinduaceae</taxon>
        <taxon>Candidatus Scalindua</taxon>
    </lineage>
</organism>
<feature type="active site" description="Proton donor/acceptor" evidence="9">
    <location>
        <position position="285"/>
    </location>
</feature>
<evidence type="ECO:0000256" key="8">
    <source>
        <dbReference type="ARBA" id="ARBA00023316"/>
    </source>
</evidence>
<accession>A0A0B0ENU5</accession>
<keyword evidence="6 9" id="KW-0133">Cell shape</keyword>
<dbReference type="PROSITE" id="PS52029">
    <property type="entry name" value="LD_TPASE"/>
    <property type="match status" value="1"/>
</dbReference>
<evidence type="ECO:0000256" key="3">
    <source>
        <dbReference type="ARBA" id="ARBA00022676"/>
    </source>
</evidence>
<dbReference type="GO" id="GO:0005576">
    <property type="term" value="C:extracellular region"/>
    <property type="evidence" value="ECO:0007669"/>
    <property type="project" value="TreeGrafter"/>
</dbReference>
<evidence type="ECO:0000256" key="9">
    <source>
        <dbReference type="PROSITE-ProRule" id="PRU01373"/>
    </source>
</evidence>
<feature type="domain" description="L,D-TPase catalytic" evidence="12">
    <location>
        <begin position="201"/>
        <end position="325"/>
    </location>
</feature>
<dbReference type="SUPFAM" id="SSF141523">
    <property type="entry name" value="L,D-transpeptidase catalytic domain-like"/>
    <property type="match status" value="1"/>
</dbReference>
<evidence type="ECO:0000313" key="14">
    <source>
        <dbReference type="Proteomes" id="UP000030652"/>
    </source>
</evidence>
<protein>
    <submittedName>
        <fullName evidence="13">Uncharacterized protein</fullName>
    </submittedName>
</protein>
<dbReference type="Gene3D" id="2.40.440.10">
    <property type="entry name" value="L,D-transpeptidase catalytic domain-like"/>
    <property type="match status" value="1"/>
</dbReference>
<evidence type="ECO:0000256" key="1">
    <source>
        <dbReference type="ARBA" id="ARBA00004752"/>
    </source>
</evidence>
<dbReference type="InterPro" id="IPR036779">
    <property type="entry name" value="LysM_dom_sf"/>
</dbReference>
<dbReference type="Pfam" id="PF01476">
    <property type="entry name" value="LysM"/>
    <property type="match status" value="1"/>
</dbReference>
<evidence type="ECO:0000256" key="4">
    <source>
        <dbReference type="ARBA" id="ARBA00022679"/>
    </source>
</evidence>
<comment type="caution">
    <text evidence="13">The sequence shown here is derived from an EMBL/GenBank/DDBJ whole genome shotgun (WGS) entry which is preliminary data.</text>
</comment>
<evidence type="ECO:0000313" key="13">
    <source>
        <dbReference type="EMBL" id="KHE92753.1"/>
    </source>
</evidence>
<evidence type="ECO:0000256" key="7">
    <source>
        <dbReference type="ARBA" id="ARBA00022984"/>
    </source>
</evidence>
<keyword evidence="5" id="KW-0378">Hydrolase</keyword>
<dbReference type="PROSITE" id="PS51782">
    <property type="entry name" value="LYSM"/>
    <property type="match status" value="1"/>
</dbReference>
<dbReference type="CDD" id="cd16913">
    <property type="entry name" value="YkuD_like"/>
    <property type="match status" value="1"/>
</dbReference>
<evidence type="ECO:0000256" key="6">
    <source>
        <dbReference type="ARBA" id="ARBA00022960"/>
    </source>
</evidence>
<dbReference type="InterPro" id="IPR018392">
    <property type="entry name" value="LysM"/>
</dbReference>
<dbReference type="GO" id="GO:0008360">
    <property type="term" value="P:regulation of cell shape"/>
    <property type="evidence" value="ECO:0007669"/>
    <property type="project" value="UniProtKB-UniRule"/>
</dbReference>
<dbReference type="InterPro" id="IPR038063">
    <property type="entry name" value="Transpep_catalytic_dom"/>
</dbReference>
<dbReference type="UniPathway" id="UPA00219"/>
<dbReference type="Gene3D" id="3.10.350.10">
    <property type="entry name" value="LysM domain"/>
    <property type="match status" value="1"/>
</dbReference>
<dbReference type="SMART" id="SM00257">
    <property type="entry name" value="LysM"/>
    <property type="match status" value="1"/>
</dbReference>
<sequence>MKYLMYRIIISLSLILVVQNYFVTVERAFGKDNTIKSSRPASPDPFLKPENTDEGGDHISEANILFTIDEADKEPGGDVVQETATENDKSKSILIRKLVSEYLKKGKRFEARNELSDLYFKETDHETRNEIKKKLDELNNVLVFSRTPSPDAVFYEVKPGDSLVRIANKFNTSYAFIMRINNKSRTLIKIGERLKILKGELSLLVDKSDYTLTILLDGHFIKQYPVGIGKSDKTPVGEFVVDNKLINPTWYSPEGVYPYGHPKNVLGTRWIGFEDRDGLYGYGIHGTADPDSIGKDMSNGCIRLKNENVEELFDFVKPKTRVVMQE</sequence>
<dbReference type="Pfam" id="PF03734">
    <property type="entry name" value="YkuD"/>
    <property type="match status" value="1"/>
</dbReference>
<evidence type="ECO:0000259" key="11">
    <source>
        <dbReference type="PROSITE" id="PS51782"/>
    </source>
</evidence>
<dbReference type="PANTHER" id="PTHR30582:SF24">
    <property type="entry name" value="L,D-TRANSPEPTIDASE ERFK_SRFK-RELATED"/>
    <property type="match status" value="1"/>
</dbReference>
<keyword evidence="7 9" id="KW-0573">Peptidoglycan synthesis</keyword>
<dbReference type="GO" id="GO:0071555">
    <property type="term" value="P:cell wall organization"/>
    <property type="evidence" value="ECO:0007669"/>
    <property type="project" value="UniProtKB-UniRule"/>
</dbReference>
<dbReference type="AlphaFoldDB" id="A0A0B0ENU5"/>
<dbReference type="PANTHER" id="PTHR30582">
    <property type="entry name" value="L,D-TRANSPEPTIDASE"/>
    <property type="match status" value="1"/>
</dbReference>